<keyword evidence="2" id="KW-1185">Reference proteome</keyword>
<protein>
    <submittedName>
        <fullName evidence="1">Uncharacterized protein</fullName>
    </submittedName>
</protein>
<dbReference type="EMBL" id="JAKKPZ010000039">
    <property type="protein sequence ID" value="KAI1707678.1"/>
    <property type="molecule type" value="Genomic_DNA"/>
</dbReference>
<reference evidence="1" key="1">
    <citation type="submission" date="2022-01" db="EMBL/GenBank/DDBJ databases">
        <title>Genome Sequence Resource for Two Populations of Ditylenchus destructor, the Migratory Endoparasitic Phytonematode.</title>
        <authorList>
            <person name="Zhang H."/>
            <person name="Lin R."/>
            <person name="Xie B."/>
        </authorList>
    </citation>
    <scope>NUCLEOTIDE SEQUENCE</scope>
    <source>
        <strain evidence="1">BazhouSP</strain>
    </source>
</reference>
<proteinExistence type="predicted"/>
<comment type="caution">
    <text evidence="1">The sequence shown here is derived from an EMBL/GenBank/DDBJ whole genome shotgun (WGS) entry which is preliminary data.</text>
</comment>
<evidence type="ECO:0000313" key="2">
    <source>
        <dbReference type="Proteomes" id="UP001201812"/>
    </source>
</evidence>
<dbReference type="AlphaFoldDB" id="A0AAD4MWM3"/>
<name>A0AAD4MWM3_9BILA</name>
<evidence type="ECO:0000313" key="1">
    <source>
        <dbReference type="EMBL" id="KAI1707678.1"/>
    </source>
</evidence>
<accession>A0AAD4MWM3</accession>
<gene>
    <name evidence="1" type="ORF">DdX_12231</name>
</gene>
<dbReference type="Proteomes" id="UP001201812">
    <property type="component" value="Unassembled WGS sequence"/>
</dbReference>
<organism evidence="1 2">
    <name type="scientific">Ditylenchus destructor</name>
    <dbReference type="NCBI Taxonomy" id="166010"/>
    <lineage>
        <taxon>Eukaryota</taxon>
        <taxon>Metazoa</taxon>
        <taxon>Ecdysozoa</taxon>
        <taxon>Nematoda</taxon>
        <taxon>Chromadorea</taxon>
        <taxon>Rhabditida</taxon>
        <taxon>Tylenchina</taxon>
        <taxon>Tylenchomorpha</taxon>
        <taxon>Sphaerularioidea</taxon>
        <taxon>Anguinidae</taxon>
        <taxon>Anguininae</taxon>
        <taxon>Ditylenchus</taxon>
    </lineage>
</organism>
<sequence length="88" mass="10299">MYNRTIENTLEVSWKRPKEVRNRYKRLENDKQIDEREGKSKQRRASGLFEAGIISLSSKLYTDLGKCTGKFNVLNSAIPMLRFSMKVK</sequence>